<dbReference type="EMBL" id="CAMXCT020000001">
    <property type="protein sequence ID" value="CAL1124950.1"/>
    <property type="molecule type" value="Genomic_DNA"/>
</dbReference>
<evidence type="ECO:0000313" key="4">
    <source>
        <dbReference type="EMBL" id="CAI3971575.1"/>
    </source>
</evidence>
<evidence type="ECO:0000256" key="2">
    <source>
        <dbReference type="SAM" id="MobiDB-lite"/>
    </source>
</evidence>
<dbReference type="Gene3D" id="3.40.50.300">
    <property type="entry name" value="P-loop containing nucleotide triphosphate hydrolases"/>
    <property type="match status" value="1"/>
</dbReference>
<dbReference type="Proteomes" id="UP001152797">
    <property type="component" value="Unassembled WGS sequence"/>
</dbReference>
<comment type="caution">
    <text evidence="4">The sequence shown here is derived from an EMBL/GenBank/DDBJ whole genome shotgun (WGS) entry which is preliminary data.</text>
</comment>
<evidence type="ECO:0000256" key="1">
    <source>
        <dbReference type="PROSITE-ProRule" id="PRU00325"/>
    </source>
</evidence>
<dbReference type="Pfam" id="PF04434">
    <property type="entry name" value="SWIM"/>
    <property type="match status" value="1"/>
</dbReference>
<dbReference type="EMBL" id="CAMXCT010000001">
    <property type="protein sequence ID" value="CAI3971575.1"/>
    <property type="molecule type" value="Genomic_DNA"/>
</dbReference>
<gene>
    <name evidence="4" type="ORF">C1SCF055_LOCUS165</name>
</gene>
<evidence type="ECO:0000259" key="3">
    <source>
        <dbReference type="PROSITE" id="PS50966"/>
    </source>
</evidence>
<dbReference type="Pfam" id="PF07728">
    <property type="entry name" value="AAA_5"/>
    <property type="match status" value="1"/>
</dbReference>
<accession>A0A9P1BFQ3</accession>
<feature type="domain" description="SWIM-type" evidence="3">
    <location>
        <begin position="52"/>
        <end position="85"/>
    </location>
</feature>
<dbReference type="GO" id="GO:0016887">
    <property type="term" value="F:ATP hydrolysis activity"/>
    <property type="evidence" value="ECO:0007669"/>
    <property type="project" value="InterPro"/>
</dbReference>
<dbReference type="SUPFAM" id="SSF52540">
    <property type="entry name" value="P-loop containing nucleoside triphosphate hydrolases"/>
    <property type="match status" value="1"/>
</dbReference>
<dbReference type="AlphaFoldDB" id="A0A9P1BFQ3"/>
<dbReference type="EMBL" id="CAMXCT030000001">
    <property type="protein sequence ID" value="CAL4758887.1"/>
    <property type="molecule type" value="Genomic_DNA"/>
</dbReference>
<dbReference type="InterPro" id="IPR011704">
    <property type="entry name" value="ATPase_dyneun-rel_AAA"/>
</dbReference>
<evidence type="ECO:0000313" key="5">
    <source>
        <dbReference type="EMBL" id="CAL1124950.1"/>
    </source>
</evidence>
<reference evidence="4" key="1">
    <citation type="submission" date="2022-10" db="EMBL/GenBank/DDBJ databases">
        <authorList>
            <person name="Chen Y."/>
            <person name="Dougan E. K."/>
            <person name="Chan C."/>
            <person name="Rhodes N."/>
            <person name="Thang M."/>
        </authorList>
    </citation>
    <scope>NUCLEOTIDE SEQUENCE</scope>
</reference>
<dbReference type="Pfam" id="PF18944">
    <property type="entry name" value="DUF5691"/>
    <property type="match status" value="1"/>
</dbReference>
<name>A0A9P1BFQ3_9DINO</name>
<dbReference type="OrthoDB" id="10118503at2759"/>
<proteinExistence type="predicted"/>
<evidence type="ECO:0000313" key="7">
    <source>
        <dbReference type="Proteomes" id="UP001152797"/>
    </source>
</evidence>
<dbReference type="PANTHER" id="PTHR42759">
    <property type="entry name" value="MOXR FAMILY PROTEIN"/>
    <property type="match status" value="1"/>
</dbReference>
<dbReference type="InterPro" id="IPR043746">
    <property type="entry name" value="DUF5691"/>
</dbReference>
<protein>
    <submittedName>
        <fullName evidence="6">Uncharacterized protein YehL</fullName>
    </submittedName>
</protein>
<evidence type="ECO:0000313" key="6">
    <source>
        <dbReference type="EMBL" id="CAL4758887.1"/>
    </source>
</evidence>
<keyword evidence="1" id="KW-0863">Zinc-finger</keyword>
<keyword evidence="1" id="KW-0479">Metal-binding</keyword>
<dbReference type="InterPro" id="IPR007527">
    <property type="entry name" value="Znf_SWIM"/>
</dbReference>
<sequence>MSLTTNKITELAPDQASLNAANKLIKPKKWPTLSQHGDLVWGECQGSGANPYRTVFDDSNAGYKCTCPSRKFPCKHVLALMWMYVEDPGPFTEGELPQWVTDWLGRRRKTGSDSPQEESKSKPTPKARESLLAAQQAVTDKQPDPKAEAKRKAATEKRAKATQQSIAAGIDDLQQWLNDQVRGGFAAFLNDPNSRCRTIASRLVDAKAQALASRLDELPSRLMQTPSDSRLNLLIQELGRIVLICRAWKANPSDPELTRLVGSSENRDSILQSKEAIRLSSTWEVVGEQVTTRRDGLVSQATWLMNLGEGNRFALLLDFFPASLGQRSSAFAVGEKIAAELAFYPARQPLRAVIAERKSSSEDKDHDIKEKKWPVAGEQPLGTYRDVLRHAPWTGEVPLLLPSGRIAQAGSGYWWESEDRCPMASELLKALDDVKGRWMMGGSALEKVPSSWRAIAEGDPSPDLILLAFAGQAMQVALRSTPGGELQPLAPLPRLKLPALPPQARQQFRNLVRVIKLAESQIAVVTHLLAARGYVIHPTDYMPRGFDQLPDVYSPWASWQRVEETSQVSGEDDRINADNWEGWMPAERRVAISRLRREQPEDARELVADKVPSLPAEQRLQIMETLGECLSAEDQSLLEGFTNDRSGKVRTLVAQYLARMGAVEDEVSEVTEYADFFSVAKRRLRGGYKITANRLKTKAQRKRRGDLAAKLSLRSFVQGLNLANEVELLSSWEHVDEEATDELVRMTAATGSEQAVSILASRITAFDGITAESFQRLFDRLSTEARRDYLPQVLQNDDPNFSASVVCAQGLWGEIQFAQLKSLPALKELKKLAGEDHSTKTVRHEMLRKGLFSRASVTEVLREPVEKTYEDDLKVLRARDDRPKPTGWVLSPQAVVTYIIGGKVGKHQIHAKYVGDRRIIETAVATLATDRALLLMGVPGTAKSWVSEHMAAAISGDSTKIIQCTAGTDENQIRYGWNYAQLLAKGPSRDALVATPLFRAMENGSLCRLEELTRMGSDVQDTLITVLSEKMLPIPELNDAVYAKQGFNVIATANDRDKGVNELSAALKRRFNVVVLPLPDDLDQEIQIVTRRVGEMAQSLDLPEPKNVVEEVARVLAIFRELRSGETADGKTTLKSPSATLSTAEAIAVMVSGFSHAAYFNDGVLSAEGLAPNVLGAIVKDPVQDKAILEEYLETVLKKRRDFADYYSTLTELV</sequence>
<reference evidence="5" key="2">
    <citation type="submission" date="2024-04" db="EMBL/GenBank/DDBJ databases">
        <authorList>
            <person name="Chen Y."/>
            <person name="Shah S."/>
            <person name="Dougan E. K."/>
            <person name="Thang M."/>
            <person name="Chan C."/>
        </authorList>
    </citation>
    <scope>NUCLEOTIDE SEQUENCE [LARGE SCALE GENOMIC DNA]</scope>
</reference>
<dbReference type="GO" id="GO:0008270">
    <property type="term" value="F:zinc ion binding"/>
    <property type="evidence" value="ECO:0007669"/>
    <property type="project" value="UniProtKB-KW"/>
</dbReference>
<feature type="compositionally biased region" description="Basic and acidic residues" evidence="2">
    <location>
        <begin position="141"/>
        <end position="159"/>
    </location>
</feature>
<dbReference type="GO" id="GO:0005524">
    <property type="term" value="F:ATP binding"/>
    <property type="evidence" value="ECO:0007669"/>
    <property type="project" value="InterPro"/>
</dbReference>
<dbReference type="PANTHER" id="PTHR42759:SF1">
    <property type="entry name" value="MAGNESIUM-CHELATASE SUBUNIT CHLD"/>
    <property type="match status" value="1"/>
</dbReference>
<dbReference type="InterPro" id="IPR050764">
    <property type="entry name" value="CbbQ/NirQ/NorQ/GpvN"/>
</dbReference>
<feature type="compositionally biased region" description="Basic and acidic residues" evidence="2">
    <location>
        <begin position="117"/>
        <end position="129"/>
    </location>
</feature>
<organism evidence="4">
    <name type="scientific">Cladocopium goreaui</name>
    <dbReference type="NCBI Taxonomy" id="2562237"/>
    <lineage>
        <taxon>Eukaryota</taxon>
        <taxon>Sar</taxon>
        <taxon>Alveolata</taxon>
        <taxon>Dinophyceae</taxon>
        <taxon>Suessiales</taxon>
        <taxon>Symbiodiniaceae</taxon>
        <taxon>Cladocopium</taxon>
    </lineage>
</organism>
<feature type="region of interest" description="Disordered" evidence="2">
    <location>
        <begin position="107"/>
        <end position="160"/>
    </location>
</feature>
<dbReference type="InterPro" id="IPR027417">
    <property type="entry name" value="P-loop_NTPase"/>
</dbReference>
<keyword evidence="1" id="KW-0862">Zinc</keyword>
<keyword evidence="7" id="KW-1185">Reference proteome</keyword>
<dbReference type="PROSITE" id="PS50966">
    <property type="entry name" value="ZF_SWIM"/>
    <property type="match status" value="1"/>
</dbReference>